<organism evidence="1 2">
    <name type="scientific">Bionectria ochroleuca</name>
    <name type="common">Gliocladium roseum</name>
    <dbReference type="NCBI Taxonomy" id="29856"/>
    <lineage>
        <taxon>Eukaryota</taxon>
        <taxon>Fungi</taxon>
        <taxon>Dikarya</taxon>
        <taxon>Ascomycota</taxon>
        <taxon>Pezizomycotina</taxon>
        <taxon>Sordariomycetes</taxon>
        <taxon>Hypocreomycetidae</taxon>
        <taxon>Hypocreales</taxon>
        <taxon>Bionectriaceae</taxon>
        <taxon>Clonostachys</taxon>
    </lineage>
</organism>
<proteinExistence type="predicted"/>
<sequence length="119" mass="13665">MYREEEFDSSEVDVHDWLLRAFKPLILPLIASSDPSVVERPTLAQYLSPQPNYVCKLAAVDDELQPKKLDTKEPGWMLPLVRVDSDFLAELDRSTRCFAPSDVQLCYDRPEDTLIKLPL</sequence>
<accession>A0A8H7N2V9</accession>
<evidence type="ECO:0000313" key="1">
    <source>
        <dbReference type="EMBL" id="KAF9744003.1"/>
    </source>
</evidence>
<name>A0A8H7N2V9_BIOOC</name>
<dbReference type="AlphaFoldDB" id="A0A8H7N2V9"/>
<gene>
    <name evidence="1" type="ORF">IM811_006343</name>
</gene>
<comment type="caution">
    <text evidence="1">The sequence shown here is derived from an EMBL/GenBank/DDBJ whole genome shotgun (WGS) entry which is preliminary data.</text>
</comment>
<protein>
    <submittedName>
        <fullName evidence="1">Uncharacterized protein</fullName>
    </submittedName>
</protein>
<evidence type="ECO:0000313" key="2">
    <source>
        <dbReference type="Proteomes" id="UP000616885"/>
    </source>
</evidence>
<dbReference type="EMBL" id="JADCTT010000016">
    <property type="protein sequence ID" value="KAF9744003.1"/>
    <property type="molecule type" value="Genomic_DNA"/>
</dbReference>
<dbReference type="Proteomes" id="UP000616885">
    <property type="component" value="Unassembled WGS sequence"/>
</dbReference>
<reference evidence="1" key="1">
    <citation type="submission" date="2020-10" db="EMBL/GenBank/DDBJ databases">
        <title>High-Quality Genome Resource of Clonostachys rosea strain S41 by Oxford Nanopore Long-Read Sequencing.</title>
        <authorList>
            <person name="Wang H."/>
        </authorList>
    </citation>
    <scope>NUCLEOTIDE SEQUENCE</scope>
    <source>
        <strain evidence="1">S41</strain>
    </source>
</reference>